<sequence length="396" mass="44691">MPEMGVPLAEDKTVLPVEILTFLGIEFDTIAMELRLPKVKLIEIKQRITVILGGKKAKLRELQSLIELLNLACQVVVPGRAFCRRLIDATCNVKEAWHRIRVSSEMKDDLQMSRLVTKHDIHTSRRAYHFINEYLGGKTEKENMHPYLFGTLFLSIFVQFSTSQCYNGPYSCIVNPTEPGRHFPGTVFMTFEKFGPNQCFDECIRRARCESFNYKASAFYCELNTGHGIESNNFVNDAKYEYTSMEGLRKTFYDPCIYASGCYPGTVCSRQGDGTRSCEIEDVNVYQNHLESIATTTPEVNTPDVTTPKMIESNAEPENTTEVNQNENAATTMEVNQNENVPTTMEVNQNENVATTMEVNQIENVPTTMEVNQIENAATTMDGSNLWTSAAPTPKK</sequence>
<gene>
    <name evidence="2" type="ORF">MEDL_64292</name>
</gene>
<dbReference type="PANTHER" id="PTHR33050:SF8">
    <property type="entry name" value="REVERSE TRANSCRIPTASE DOMAIN-CONTAINING PROTEIN"/>
    <property type="match status" value="1"/>
</dbReference>
<name>A0A8S3VGI4_MYTED</name>
<dbReference type="Proteomes" id="UP000683360">
    <property type="component" value="Unassembled WGS sequence"/>
</dbReference>
<protein>
    <recommendedName>
        <fullName evidence="1">Apple domain-containing protein</fullName>
    </recommendedName>
</protein>
<evidence type="ECO:0000313" key="2">
    <source>
        <dbReference type="EMBL" id="CAG2252727.1"/>
    </source>
</evidence>
<feature type="domain" description="Apple" evidence="1">
    <location>
        <begin position="165"/>
        <end position="247"/>
    </location>
</feature>
<reference evidence="2" key="1">
    <citation type="submission" date="2021-03" db="EMBL/GenBank/DDBJ databases">
        <authorList>
            <person name="Bekaert M."/>
        </authorList>
    </citation>
    <scope>NUCLEOTIDE SEQUENCE</scope>
</reference>
<dbReference type="PANTHER" id="PTHR33050">
    <property type="entry name" value="REVERSE TRANSCRIPTASE DOMAIN-CONTAINING PROTEIN"/>
    <property type="match status" value="1"/>
</dbReference>
<dbReference type="Pfam" id="PF00024">
    <property type="entry name" value="PAN_1"/>
    <property type="match status" value="1"/>
</dbReference>
<dbReference type="EMBL" id="CAJPWZ010003130">
    <property type="protein sequence ID" value="CAG2252727.1"/>
    <property type="molecule type" value="Genomic_DNA"/>
</dbReference>
<dbReference type="PROSITE" id="PS50948">
    <property type="entry name" value="PAN"/>
    <property type="match status" value="1"/>
</dbReference>
<dbReference type="InterPro" id="IPR052055">
    <property type="entry name" value="Hepadnavirus_pol/RT"/>
</dbReference>
<accession>A0A8S3VGI4</accession>
<dbReference type="AlphaFoldDB" id="A0A8S3VGI4"/>
<comment type="caution">
    <text evidence="2">The sequence shown here is derived from an EMBL/GenBank/DDBJ whole genome shotgun (WGS) entry which is preliminary data.</text>
</comment>
<organism evidence="2 3">
    <name type="scientific">Mytilus edulis</name>
    <name type="common">Blue mussel</name>
    <dbReference type="NCBI Taxonomy" id="6550"/>
    <lineage>
        <taxon>Eukaryota</taxon>
        <taxon>Metazoa</taxon>
        <taxon>Spiralia</taxon>
        <taxon>Lophotrochozoa</taxon>
        <taxon>Mollusca</taxon>
        <taxon>Bivalvia</taxon>
        <taxon>Autobranchia</taxon>
        <taxon>Pteriomorphia</taxon>
        <taxon>Mytilida</taxon>
        <taxon>Mytiloidea</taxon>
        <taxon>Mytilidae</taxon>
        <taxon>Mytilinae</taxon>
        <taxon>Mytilus</taxon>
    </lineage>
</organism>
<dbReference type="InterPro" id="IPR003609">
    <property type="entry name" value="Pan_app"/>
</dbReference>
<proteinExistence type="predicted"/>
<keyword evidence="3" id="KW-1185">Reference proteome</keyword>
<evidence type="ECO:0000313" key="3">
    <source>
        <dbReference type="Proteomes" id="UP000683360"/>
    </source>
</evidence>
<evidence type="ECO:0000259" key="1">
    <source>
        <dbReference type="PROSITE" id="PS50948"/>
    </source>
</evidence>
<dbReference type="OrthoDB" id="6136865at2759"/>